<dbReference type="AlphaFoldDB" id="A6K187"/>
<sequence>MLGEFYQSQPQWLSSKDVRLGMTLVTTANEKPCLLLTALCRGCPCCLPTESSPQGAHADSTEGPQCVPSLNVEGPVSRCHHCAELVGSLSGCVLEYQKIDSLRHHHSFEPCRVYSLTRAEGSF</sequence>
<dbReference type="RGD" id="1305431">
    <property type="gene designation" value="Ubl3"/>
</dbReference>
<organism evidence="1 2">
    <name type="scientific">Rattus norvegicus</name>
    <name type="common">Rat</name>
    <dbReference type="NCBI Taxonomy" id="10116"/>
    <lineage>
        <taxon>Eukaryota</taxon>
        <taxon>Metazoa</taxon>
        <taxon>Chordata</taxon>
        <taxon>Craniata</taxon>
        <taxon>Vertebrata</taxon>
        <taxon>Euteleostomi</taxon>
        <taxon>Mammalia</taxon>
        <taxon>Eutheria</taxon>
        <taxon>Euarchontoglires</taxon>
        <taxon>Glires</taxon>
        <taxon>Rodentia</taxon>
        <taxon>Myomorpha</taxon>
        <taxon>Muroidea</taxon>
        <taxon>Muridae</taxon>
        <taxon>Murinae</taxon>
        <taxon>Rattus</taxon>
    </lineage>
</organism>
<name>A6K187_RAT</name>
<dbReference type="EMBL" id="CH474012">
    <property type="protein sequence ID" value="EDL89544.1"/>
    <property type="molecule type" value="Genomic_DNA"/>
</dbReference>
<proteinExistence type="predicted"/>
<protein>
    <submittedName>
        <fullName evidence="1">Ubiquitin-like 3, isoform CRA_a</fullName>
    </submittedName>
</protein>
<dbReference type="EMBL" id="CH474012">
    <property type="protein sequence ID" value="EDL89545.1"/>
    <property type="molecule type" value="Genomic_DNA"/>
</dbReference>
<evidence type="ECO:0000313" key="1">
    <source>
        <dbReference type="EMBL" id="EDL89545.1"/>
    </source>
</evidence>
<gene>
    <name evidence="1 3" type="primary">Ubl3</name>
    <name evidence="1" type="ORF">rCG_42559</name>
</gene>
<reference evidence="1" key="1">
    <citation type="journal article" date="2005" name="Genome Res.">
        <title>Gene and alternative splicing annotation with AIR.</title>
        <authorList>
            <person name="Florea L."/>
            <person name="Di Francesco V."/>
            <person name="Miller J."/>
            <person name="Turner R."/>
            <person name="Yao A."/>
            <person name="Harris M."/>
            <person name="Walenz B."/>
            <person name="Mobarry C."/>
            <person name="Merkulov G.V."/>
            <person name="Charlab R."/>
            <person name="Dew I."/>
            <person name="Deng Z."/>
            <person name="Istrail S."/>
            <person name="Li P."/>
            <person name="Sutton G."/>
        </authorList>
    </citation>
    <scope>NUCLEOTIDE SEQUENCE</scope>
    <source>
        <strain evidence="1">BN</strain>
    </source>
</reference>
<dbReference type="Proteomes" id="UP000234681">
    <property type="component" value="Chromosome 12"/>
</dbReference>
<evidence type="ECO:0000313" key="3">
    <source>
        <dbReference type="RGD" id="1305431"/>
    </source>
</evidence>
<evidence type="ECO:0000313" key="2">
    <source>
        <dbReference type="Proteomes" id="UP000234681"/>
    </source>
</evidence>
<reference evidence="1 2" key="2">
    <citation type="submission" date="2005-07" db="EMBL/GenBank/DDBJ databases">
        <authorList>
            <person name="Mural R.J."/>
            <person name="Li P.W."/>
            <person name="Adams M.D."/>
            <person name="Amanatides P.G."/>
            <person name="Baden-Tillson H."/>
            <person name="Barnstead M."/>
            <person name="Chin S.H."/>
            <person name="Dew I."/>
            <person name="Evans C.A."/>
            <person name="Ferriera S."/>
            <person name="Flanigan M."/>
            <person name="Fosler C."/>
            <person name="Glodek A."/>
            <person name="Gu Z."/>
            <person name="Holt R.A."/>
            <person name="Jennings D."/>
            <person name="Kraft C.L."/>
            <person name="Lu F."/>
            <person name="Nguyen T."/>
            <person name="Nusskern D.R."/>
            <person name="Pfannkoch C.M."/>
            <person name="Sitter C."/>
            <person name="Sutton G.G."/>
            <person name="Venter J.C."/>
            <person name="Wang Z."/>
            <person name="Woodage T."/>
            <person name="Zheng X.H."/>
            <person name="Zhong F."/>
        </authorList>
    </citation>
    <scope>NUCLEOTIDE SEQUENCE [LARGE SCALE GENOMIC DNA]</scope>
    <source>
        <strain evidence="1">BN</strain>
        <strain evidence="2">BN, Sprague-Dawley</strain>
    </source>
</reference>
<accession>A6K187</accession>